<dbReference type="InterPro" id="IPR036942">
    <property type="entry name" value="Beta-barrel_TonB_sf"/>
</dbReference>
<keyword evidence="3" id="KW-1134">Transmembrane beta strand</keyword>
<reference evidence="9" key="1">
    <citation type="submission" date="2022-01" db="EMBL/GenBank/DDBJ databases">
        <title>Whole genome-based taxonomy of the Shewanellaceae.</title>
        <authorList>
            <person name="Martin-Rodriguez A.J."/>
        </authorList>
    </citation>
    <scope>NUCLEOTIDE SEQUENCE</scope>
    <source>
        <strain evidence="9">DSM 16422</strain>
    </source>
</reference>
<keyword evidence="4" id="KW-0812">Transmembrane</keyword>
<evidence type="ECO:0000256" key="6">
    <source>
        <dbReference type="ARBA" id="ARBA00023136"/>
    </source>
</evidence>
<sequence length="690" mass="75584">MSKRSFSISLVASAVAIMLGSASSYATTTNDAFTDKHSVIDLKQQNIAMFHYRDTDNALAQAGVTVHPDVPHADNPISIRGALNGVAVMQDNIFYSAAPYSGQNLTALPNVFFHDSLTVRKYSSVTDGGQGAFGAVNYTSAQISPRDTDAVINLETDQDGSPIGGLLVSGTTKDFGLLLGVDYQKHETEAGLNSSLDNKHDKLDVLFKVDANSLAGARRPQKTEFSYHYTDTTLDNSHVGTTDADYAVNPEGRYSATQLDNEQGKRQRYALAHQVKVNGQSSVFTDFYYQSYAQQAHNTLFIGDEFINRQLLTALSAFEKAPSSAGILTSAALPDNDFAGFGVQSKGVTMYGAHEVTYQARYHSDKAEMRVDGAEYLLGENLALVKTDTEYAVGTYRDDADVFTTAVNTKLNYNAWSIGVGLGYEKVSVSRELGEDADLLNAADFSNDGWLPELEIAYANASWLFALSAKQAWTAASAGNAQQLDQEALQYQLAFSYTNSAMTLGASAYMHDFDNQHVTCRWGVACSAVDETIQVNIKDVSVQGADVTFNYDLQFDSFSMPIGLEYNYTKAEFGQNHCDLVVGCYVDGQQLPWVPEQQIYANIGFEMNSFHVAVNGVYQSETGSPLTPGNYGIESQWKVDLAAQYQITPAHQVYVRIENLTDEQLVAKHYQTGNLSQGEMRTYFGYQGHF</sequence>
<feature type="signal peptide" evidence="8">
    <location>
        <begin position="1"/>
        <end position="26"/>
    </location>
</feature>
<evidence type="ECO:0000256" key="8">
    <source>
        <dbReference type="SAM" id="SignalP"/>
    </source>
</evidence>
<evidence type="ECO:0000256" key="4">
    <source>
        <dbReference type="ARBA" id="ARBA00022692"/>
    </source>
</evidence>
<evidence type="ECO:0000313" key="10">
    <source>
        <dbReference type="Proteomes" id="UP001139333"/>
    </source>
</evidence>
<keyword evidence="7" id="KW-0998">Cell outer membrane</keyword>
<keyword evidence="10" id="KW-1185">Reference proteome</keyword>
<comment type="caution">
    <text evidence="9">The sequence shown here is derived from an EMBL/GenBank/DDBJ whole genome shotgun (WGS) entry which is preliminary data.</text>
</comment>
<dbReference type="PANTHER" id="PTHR30069">
    <property type="entry name" value="TONB-DEPENDENT OUTER MEMBRANE RECEPTOR"/>
    <property type="match status" value="1"/>
</dbReference>
<organism evidence="9 10">
    <name type="scientific">Shewanella gaetbuli</name>
    <dbReference type="NCBI Taxonomy" id="220752"/>
    <lineage>
        <taxon>Bacteria</taxon>
        <taxon>Pseudomonadati</taxon>
        <taxon>Pseudomonadota</taxon>
        <taxon>Gammaproteobacteria</taxon>
        <taxon>Alteromonadales</taxon>
        <taxon>Shewanellaceae</taxon>
        <taxon>Shewanella</taxon>
    </lineage>
</organism>
<dbReference type="Gene3D" id="2.40.170.20">
    <property type="entry name" value="TonB-dependent receptor, beta-barrel domain"/>
    <property type="match status" value="1"/>
</dbReference>
<keyword evidence="2" id="KW-0813">Transport</keyword>
<proteinExistence type="predicted"/>
<dbReference type="GO" id="GO:0015344">
    <property type="term" value="F:siderophore uptake transmembrane transporter activity"/>
    <property type="evidence" value="ECO:0007669"/>
    <property type="project" value="TreeGrafter"/>
</dbReference>
<evidence type="ECO:0000313" key="9">
    <source>
        <dbReference type="EMBL" id="MCL1141478.1"/>
    </source>
</evidence>
<dbReference type="PANTHER" id="PTHR30069:SF53">
    <property type="entry name" value="COLICIN I RECEPTOR-RELATED"/>
    <property type="match status" value="1"/>
</dbReference>
<dbReference type="Proteomes" id="UP001139333">
    <property type="component" value="Unassembled WGS sequence"/>
</dbReference>
<protein>
    <submittedName>
        <fullName evidence="9">TonB-dependent receptor</fullName>
    </submittedName>
</protein>
<keyword evidence="9" id="KW-0675">Receptor</keyword>
<dbReference type="GO" id="GO:0044718">
    <property type="term" value="P:siderophore transmembrane transport"/>
    <property type="evidence" value="ECO:0007669"/>
    <property type="project" value="TreeGrafter"/>
</dbReference>
<evidence type="ECO:0000256" key="5">
    <source>
        <dbReference type="ARBA" id="ARBA00022729"/>
    </source>
</evidence>
<evidence type="ECO:0000256" key="1">
    <source>
        <dbReference type="ARBA" id="ARBA00004571"/>
    </source>
</evidence>
<dbReference type="GO" id="GO:0009279">
    <property type="term" value="C:cell outer membrane"/>
    <property type="evidence" value="ECO:0007669"/>
    <property type="project" value="UniProtKB-SubCell"/>
</dbReference>
<dbReference type="AlphaFoldDB" id="A0A9X1ZP33"/>
<comment type="subcellular location">
    <subcellularLocation>
        <location evidence="1">Cell outer membrane</location>
        <topology evidence="1">Multi-pass membrane protein</topology>
    </subcellularLocation>
</comment>
<evidence type="ECO:0000256" key="7">
    <source>
        <dbReference type="ARBA" id="ARBA00023237"/>
    </source>
</evidence>
<keyword evidence="6" id="KW-0472">Membrane</keyword>
<gene>
    <name evidence="9" type="ORF">L2672_02010</name>
</gene>
<dbReference type="EMBL" id="JAKIKP010000001">
    <property type="protein sequence ID" value="MCL1141478.1"/>
    <property type="molecule type" value="Genomic_DNA"/>
</dbReference>
<dbReference type="SUPFAM" id="SSF56935">
    <property type="entry name" value="Porins"/>
    <property type="match status" value="1"/>
</dbReference>
<evidence type="ECO:0000256" key="2">
    <source>
        <dbReference type="ARBA" id="ARBA00022448"/>
    </source>
</evidence>
<feature type="chain" id="PRO_5040949148" evidence="8">
    <location>
        <begin position="27"/>
        <end position="690"/>
    </location>
</feature>
<dbReference type="InterPro" id="IPR039426">
    <property type="entry name" value="TonB-dep_rcpt-like"/>
</dbReference>
<evidence type="ECO:0000256" key="3">
    <source>
        <dbReference type="ARBA" id="ARBA00022452"/>
    </source>
</evidence>
<name>A0A9X1ZP33_9GAMM</name>
<dbReference type="RefSeq" id="WP_248994152.1">
    <property type="nucleotide sequence ID" value="NZ_JAKIKP010000001.1"/>
</dbReference>
<keyword evidence="5 8" id="KW-0732">Signal</keyword>
<accession>A0A9X1ZP33</accession>